<feature type="domain" description="DNA methylase adenine-specific" evidence="7">
    <location>
        <begin position="16"/>
        <end position="213"/>
    </location>
</feature>
<dbReference type="PANTHER" id="PTHR33841:SF1">
    <property type="entry name" value="DNA METHYLTRANSFERASE A"/>
    <property type="match status" value="1"/>
</dbReference>
<reference evidence="8" key="1">
    <citation type="submission" date="2020-05" db="EMBL/GenBank/DDBJ databases">
        <authorList>
            <person name="Chiriac C."/>
            <person name="Salcher M."/>
            <person name="Ghai R."/>
            <person name="Kavagutti S V."/>
        </authorList>
    </citation>
    <scope>NUCLEOTIDE SEQUENCE</scope>
</reference>
<dbReference type="PRINTS" id="PR00507">
    <property type="entry name" value="N12N6MTFRASE"/>
</dbReference>
<dbReference type="EC" id="2.1.1.72" evidence="1"/>
<dbReference type="InterPro" id="IPR003356">
    <property type="entry name" value="DNA_methylase_A-5"/>
</dbReference>
<protein>
    <recommendedName>
        <fullName evidence="1">site-specific DNA-methyltransferase (adenine-specific)</fullName>
        <ecNumber evidence="1">2.1.1.72</ecNumber>
    </recommendedName>
</protein>
<dbReference type="Gene3D" id="3.40.50.150">
    <property type="entry name" value="Vaccinia Virus protein VP39"/>
    <property type="match status" value="1"/>
</dbReference>
<keyword evidence="3" id="KW-0808">Transferase</keyword>
<dbReference type="GO" id="GO:0008170">
    <property type="term" value="F:N-methyltransferase activity"/>
    <property type="evidence" value="ECO:0007669"/>
    <property type="project" value="InterPro"/>
</dbReference>
<evidence type="ECO:0000256" key="6">
    <source>
        <dbReference type="SAM" id="MobiDB-lite"/>
    </source>
</evidence>
<dbReference type="AlphaFoldDB" id="A0A6J6WUC9"/>
<dbReference type="InterPro" id="IPR002052">
    <property type="entry name" value="DNA_methylase_N6_adenine_CS"/>
</dbReference>
<dbReference type="PANTHER" id="PTHR33841">
    <property type="entry name" value="DNA METHYLTRANSFERASE YEEA-RELATED"/>
    <property type="match status" value="1"/>
</dbReference>
<feature type="compositionally biased region" description="Polar residues" evidence="6">
    <location>
        <begin position="7"/>
        <end position="21"/>
    </location>
</feature>
<keyword evidence="4" id="KW-0680">Restriction system</keyword>
<dbReference type="Pfam" id="PF02384">
    <property type="entry name" value="N6_Mtase"/>
    <property type="match status" value="1"/>
</dbReference>
<evidence type="ECO:0000256" key="4">
    <source>
        <dbReference type="ARBA" id="ARBA00022747"/>
    </source>
</evidence>
<evidence type="ECO:0000256" key="3">
    <source>
        <dbReference type="ARBA" id="ARBA00022679"/>
    </source>
</evidence>
<dbReference type="GO" id="GO:0003677">
    <property type="term" value="F:DNA binding"/>
    <property type="evidence" value="ECO:0007669"/>
    <property type="project" value="InterPro"/>
</dbReference>
<keyword evidence="2" id="KW-0489">Methyltransferase</keyword>
<dbReference type="SUPFAM" id="SSF53335">
    <property type="entry name" value="S-adenosyl-L-methionine-dependent methyltransferases"/>
    <property type="match status" value="1"/>
</dbReference>
<feature type="region of interest" description="Disordered" evidence="6">
    <location>
        <begin position="1"/>
        <end position="21"/>
    </location>
</feature>
<name>A0A6J6WUC9_9ZZZZ</name>
<evidence type="ECO:0000256" key="1">
    <source>
        <dbReference type="ARBA" id="ARBA00011900"/>
    </source>
</evidence>
<dbReference type="GO" id="GO:0032259">
    <property type="term" value="P:methylation"/>
    <property type="evidence" value="ECO:0007669"/>
    <property type="project" value="UniProtKB-KW"/>
</dbReference>
<proteinExistence type="predicted"/>
<dbReference type="GO" id="GO:0009307">
    <property type="term" value="P:DNA restriction-modification system"/>
    <property type="evidence" value="ECO:0007669"/>
    <property type="project" value="UniProtKB-KW"/>
</dbReference>
<dbReference type="GO" id="GO:0009007">
    <property type="term" value="F:site-specific DNA-methyltransferase (adenine-specific) activity"/>
    <property type="evidence" value="ECO:0007669"/>
    <property type="project" value="UniProtKB-EC"/>
</dbReference>
<evidence type="ECO:0000259" key="7">
    <source>
        <dbReference type="Pfam" id="PF02384"/>
    </source>
</evidence>
<comment type="catalytic activity">
    <reaction evidence="5">
        <text>a 2'-deoxyadenosine in DNA + S-adenosyl-L-methionine = an N(6)-methyl-2'-deoxyadenosine in DNA + S-adenosyl-L-homocysteine + H(+)</text>
        <dbReference type="Rhea" id="RHEA:15197"/>
        <dbReference type="Rhea" id="RHEA-COMP:12418"/>
        <dbReference type="Rhea" id="RHEA-COMP:12419"/>
        <dbReference type="ChEBI" id="CHEBI:15378"/>
        <dbReference type="ChEBI" id="CHEBI:57856"/>
        <dbReference type="ChEBI" id="CHEBI:59789"/>
        <dbReference type="ChEBI" id="CHEBI:90615"/>
        <dbReference type="ChEBI" id="CHEBI:90616"/>
        <dbReference type="EC" id="2.1.1.72"/>
    </reaction>
</comment>
<dbReference type="InterPro" id="IPR050953">
    <property type="entry name" value="N4_N6_ade-DNA_methylase"/>
</dbReference>
<sequence>MPIVSSLVPQHSGSDAYDTSLSADERKRTGAWYTPYALVAHVVEQTITHVQPGTVVRVLDPACGDGRFLIEAARVIRAAGGIPQLTGADIDLGGLAREATTEQIETLQGDSLERDWGDRRFDVVVGNPPFLSQMASATARSGRSAFGGGPYADAAADFLALAVRLARPDGGRVGLVLPVSLLTARDAGPIRASVLRQASIKWFWSSPEHVFDAMVRTCAVGFECAVEGSLAHPIIERTSGVSFHTTPSLFDQHFANANDHWGVLIADSLGLPPVPSVLARGVLTDHALVTANFRDQYYGLVGAVSDTADGPPLITTGLIDVAQCHWGRVATRFAKQRFEMPRVDRSKLAPFMQRWAERCLVPKVLVATQTHVLEAVADVSGAWLPAVPVIRVVPDEGVDVLAIAAVLTSPVASVSIAHQSAGSGLSATTMRVSQRTLSALPWPQGDLSKAISALCAGDIEACGQAVDAAFGVHDSDLFTWWLNGVEHQRSRR</sequence>
<accession>A0A6J6WUC9</accession>
<evidence type="ECO:0000313" key="8">
    <source>
        <dbReference type="EMBL" id="CAB4788871.1"/>
    </source>
</evidence>
<evidence type="ECO:0000256" key="5">
    <source>
        <dbReference type="ARBA" id="ARBA00047942"/>
    </source>
</evidence>
<dbReference type="PROSITE" id="PS00092">
    <property type="entry name" value="N6_MTASE"/>
    <property type="match status" value="1"/>
</dbReference>
<dbReference type="InterPro" id="IPR029063">
    <property type="entry name" value="SAM-dependent_MTases_sf"/>
</dbReference>
<gene>
    <name evidence="8" type="ORF">UFOPK2992_00255</name>
</gene>
<evidence type="ECO:0000256" key="2">
    <source>
        <dbReference type="ARBA" id="ARBA00022603"/>
    </source>
</evidence>
<dbReference type="EMBL" id="CAFAAI010000023">
    <property type="protein sequence ID" value="CAB4788871.1"/>
    <property type="molecule type" value="Genomic_DNA"/>
</dbReference>
<organism evidence="8">
    <name type="scientific">freshwater metagenome</name>
    <dbReference type="NCBI Taxonomy" id="449393"/>
    <lineage>
        <taxon>unclassified sequences</taxon>
        <taxon>metagenomes</taxon>
        <taxon>ecological metagenomes</taxon>
    </lineage>
</organism>
<dbReference type="CDD" id="cd02440">
    <property type="entry name" value="AdoMet_MTases"/>
    <property type="match status" value="1"/>
</dbReference>